<organism evidence="1 2">
    <name type="scientific">Natrinema salaciae</name>
    <dbReference type="NCBI Taxonomy" id="1186196"/>
    <lineage>
        <taxon>Archaea</taxon>
        <taxon>Methanobacteriati</taxon>
        <taxon>Methanobacteriota</taxon>
        <taxon>Stenosarchaea group</taxon>
        <taxon>Halobacteria</taxon>
        <taxon>Halobacteriales</taxon>
        <taxon>Natrialbaceae</taxon>
        <taxon>Natrinema</taxon>
    </lineage>
</organism>
<name>A0A1H9MDC3_9EURY</name>
<dbReference type="AlphaFoldDB" id="A0A1H9MDC3"/>
<sequence>MSSAARPLSEPQVLAHTKQRLFPAEDESTAYAVADTQFSQAEWLPGHPVAQEIRDRLAPFNHVRIGGGYPDLVGVGTLESELLAVERLGDEPPLIAIEAKGETSGGVDTQRGILQAYDRLHEANAAYLAAPAAAISETDRTLARELNVGVLGVDSAGTVDPLEVPRVVGNRTTTEATALRFQASAQGVADASFGLNHPKNYLGYPLAHYAAGDTEALLSEYKVVSAVDSARQGAAFLGLIEEGVGVEGSARVELTSLGEEVVRFAKSRCGSVEAALAEFENWYRSGNRFVDLAPAWGQLARRVLFDYEATELLVRELQCMHADGITEPSLVDVVEYLHEVHPSFTVELFVRGTDGVRSRVLTEDGELRPAVLADGSVYHSPTVFQLKAMLYHAGILTQRGAEPSRLEPLEDIWALREPV</sequence>
<proteinExistence type="predicted"/>
<gene>
    <name evidence="1" type="ORF">SAMN04489841_3297</name>
</gene>
<evidence type="ECO:0000313" key="1">
    <source>
        <dbReference type="EMBL" id="SER21133.1"/>
    </source>
</evidence>
<evidence type="ECO:0000313" key="2">
    <source>
        <dbReference type="Proteomes" id="UP000199114"/>
    </source>
</evidence>
<dbReference type="RefSeq" id="WP_090619169.1">
    <property type="nucleotide sequence ID" value="NZ_FOFD01000004.1"/>
</dbReference>
<dbReference type="OrthoDB" id="226348at2157"/>
<protein>
    <submittedName>
        <fullName evidence="1">Uncharacterized protein</fullName>
    </submittedName>
</protein>
<keyword evidence="2" id="KW-1185">Reference proteome</keyword>
<dbReference type="Proteomes" id="UP000199114">
    <property type="component" value="Unassembled WGS sequence"/>
</dbReference>
<reference evidence="2" key="1">
    <citation type="submission" date="2016-10" db="EMBL/GenBank/DDBJ databases">
        <authorList>
            <person name="Varghese N."/>
            <person name="Submissions S."/>
        </authorList>
    </citation>
    <scope>NUCLEOTIDE SEQUENCE [LARGE SCALE GENOMIC DNA]</scope>
    <source>
        <strain evidence="2">DSM 25055</strain>
    </source>
</reference>
<dbReference type="EMBL" id="FOFD01000004">
    <property type="protein sequence ID" value="SER21133.1"/>
    <property type="molecule type" value="Genomic_DNA"/>
</dbReference>
<accession>A0A1H9MDC3</accession>